<dbReference type="Proteomes" id="UP000193685">
    <property type="component" value="Unassembled WGS sequence"/>
</dbReference>
<dbReference type="STRING" id="56484.A0A1Y2F6M2"/>
<evidence type="ECO:0000313" key="2">
    <source>
        <dbReference type="Proteomes" id="UP000193685"/>
    </source>
</evidence>
<keyword evidence="2" id="KW-1185">Reference proteome</keyword>
<sequence length="232" mass="26422">MQDQTAACYAMHFRQLFLSIEAKMPMCDFSRFANVVDFSDSQRCGFLDAFAQHMYNRQRSPEYPGVRQELAHWRSQGESILKGCSFHWQKGITKEAGKLPLDSRAAFQSLVRQLGTCSSNEDFQTIKCALESQFPTSKHYISWWTKPSTAGMIFESQKSPESAYQHQTLPETSNGVESMHARIYHAAGITSSDKKMDTIKGLEALALYANMVAKERQNWLQPHGTCRQPLQH</sequence>
<dbReference type="GeneID" id="63789169"/>
<gene>
    <name evidence="1" type="ORF">BCR37DRAFT_99839</name>
</gene>
<accession>A0A1Y2F6M2</accession>
<proteinExistence type="predicted"/>
<protein>
    <submittedName>
        <fullName evidence="1">Uncharacterized protein</fullName>
    </submittedName>
</protein>
<dbReference type="EMBL" id="MCFI01000016">
    <property type="protein sequence ID" value="ORY78976.1"/>
    <property type="molecule type" value="Genomic_DNA"/>
</dbReference>
<name>A0A1Y2F6M2_PROLT</name>
<evidence type="ECO:0000313" key="1">
    <source>
        <dbReference type="EMBL" id="ORY78976.1"/>
    </source>
</evidence>
<dbReference type="AlphaFoldDB" id="A0A1Y2F6M2"/>
<dbReference type="OrthoDB" id="3046222at2759"/>
<dbReference type="RefSeq" id="XP_040723608.1">
    <property type="nucleotide sequence ID" value="XM_040872570.1"/>
</dbReference>
<comment type="caution">
    <text evidence="1">The sequence shown here is derived from an EMBL/GenBank/DDBJ whole genome shotgun (WGS) entry which is preliminary data.</text>
</comment>
<organism evidence="1 2">
    <name type="scientific">Protomyces lactucae-debilis</name>
    <dbReference type="NCBI Taxonomy" id="2754530"/>
    <lineage>
        <taxon>Eukaryota</taxon>
        <taxon>Fungi</taxon>
        <taxon>Dikarya</taxon>
        <taxon>Ascomycota</taxon>
        <taxon>Taphrinomycotina</taxon>
        <taxon>Taphrinomycetes</taxon>
        <taxon>Taphrinales</taxon>
        <taxon>Protomycetaceae</taxon>
        <taxon>Protomyces</taxon>
    </lineage>
</organism>
<reference evidence="1 2" key="1">
    <citation type="submission" date="2016-07" db="EMBL/GenBank/DDBJ databases">
        <title>Pervasive Adenine N6-methylation of Active Genes in Fungi.</title>
        <authorList>
            <consortium name="DOE Joint Genome Institute"/>
            <person name="Mondo S.J."/>
            <person name="Dannebaum R.O."/>
            <person name="Kuo R.C."/>
            <person name="Labutti K."/>
            <person name="Haridas S."/>
            <person name="Kuo A."/>
            <person name="Salamov A."/>
            <person name="Ahrendt S.R."/>
            <person name="Lipzen A."/>
            <person name="Sullivan W."/>
            <person name="Andreopoulos W.B."/>
            <person name="Clum A."/>
            <person name="Lindquist E."/>
            <person name="Daum C."/>
            <person name="Ramamoorthy G.K."/>
            <person name="Gryganskyi A."/>
            <person name="Culley D."/>
            <person name="Magnuson J.K."/>
            <person name="James T.Y."/>
            <person name="O'Malley M.A."/>
            <person name="Stajich J.E."/>
            <person name="Spatafora J.W."/>
            <person name="Visel A."/>
            <person name="Grigoriev I.V."/>
        </authorList>
    </citation>
    <scope>NUCLEOTIDE SEQUENCE [LARGE SCALE GENOMIC DNA]</scope>
    <source>
        <strain evidence="1 2">12-1054</strain>
    </source>
</reference>